<feature type="transmembrane region" description="Helical" evidence="7">
    <location>
        <begin position="232"/>
        <end position="251"/>
    </location>
</feature>
<evidence type="ECO:0008006" key="12">
    <source>
        <dbReference type="Google" id="ProtNLM"/>
    </source>
</evidence>
<keyword evidence="3" id="KW-1003">Cell membrane</keyword>
<dbReference type="PATRIC" id="fig|796937.3.peg.2033"/>
<evidence type="ECO:0000256" key="7">
    <source>
        <dbReference type="SAM" id="Phobius"/>
    </source>
</evidence>
<dbReference type="HOGENOM" id="CLU_057101_0_1_9"/>
<comment type="caution">
    <text evidence="10">The sequence shown here is derived from an EMBL/GenBank/DDBJ whole genome shotgun (WGS) entry which is preliminary data.</text>
</comment>
<dbReference type="BioCyc" id="EBAC796937-HMP:GMGH-800-MONOMER"/>
<dbReference type="GO" id="GO:0004190">
    <property type="term" value="F:aspartic-type endopeptidase activity"/>
    <property type="evidence" value="ECO:0007669"/>
    <property type="project" value="InterPro"/>
</dbReference>
<dbReference type="EMBL" id="AFZE01000057">
    <property type="protein sequence ID" value="EHL10583.1"/>
    <property type="molecule type" value="Genomic_DNA"/>
</dbReference>
<evidence type="ECO:0000256" key="2">
    <source>
        <dbReference type="ARBA" id="ARBA00005801"/>
    </source>
</evidence>
<feature type="transmembrane region" description="Helical" evidence="7">
    <location>
        <begin position="47"/>
        <end position="63"/>
    </location>
</feature>
<reference evidence="10 11" key="1">
    <citation type="submission" date="2011-08" db="EMBL/GenBank/DDBJ databases">
        <title>The Genome Sequence of Eubacteriaceae bacterium ACC19a.</title>
        <authorList>
            <consortium name="The Broad Institute Genome Sequencing Platform"/>
            <person name="Earl A."/>
            <person name="Ward D."/>
            <person name="Feldgarden M."/>
            <person name="Gevers D."/>
            <person name="Sizova M."/>
            <person name="Hazen A."/>
            <person name="Epstein S."/>
            <person name="Young S.K."/>
            <person name="Zeng Q."/>
            <person name="Gargeya S."/>
            <person name="Fitzgerald M."/>
            <person name="Haas B."/>
            <person name="Abouelleil A."/>
            <person name="Alvarado L."/>
            <person name="Arachchi H.M."/>
            <person name="Berlin A."/>
            <person name="Brown A."/>
            <person name="Chapman S.B."/>
            <person name="Chen Z."/>
            <person name="Dunbar C."/>
            <person name="Freedman E."/>
            <person name="Gearin G."/>
            <person name="Gellesch M."/>
            <person name="Goldberg J."/>
            <person name="Griggs A."/>
            <person name="Gujja S."/>
            <person name="Heiman D."/>
            <person name="Howarth C."/>
            <person name="Larson L."/>
            <person name="Lui A."/>
            <person name="MacDonald P.J.P."/>
            <person name="Montmayeur A."/>
            <person name="Murphy C."/>
            <person name="Neiman D."/>
            <person name="Pearson M."/>
            <person name="Priest M."/>
            <person name="Roberts A."/>
            <person name="Saif S."/>
            <person name="Shea T."/>
            <person name="Shenoy N."/>
            <person name="Sisk P."/>
            <person name="Stolte C."/>
            <person name="Sykes S."/>
            <person name="Wortman J."/>
            <person name="Nusbaum C."/>
            <person name="Birren B."/>
        </authorList>
    </citation>
    <scope>NUCLEOTIDE SEQUENCE [LARGE SCALE GENOMIC DNA]</scope>
    <source>
        <strain evidence="10 11">ACC19a</strain>
    </source>
</reference>
<evidence type="ECO:0000256" key="4">
    <source>
        <dbReference type="ARBA" id="ARBA00022692"/>
    </source>
</evidence>
<dbReference type="GO" id="GO:0006465">
    <property type="term" value="P:signal peptide processing"/>
    <property type="evidence" value="ECO:0007669"/>
    <property type="project" value="TreeGrafter"/>
</dbReference>
<name>G9X341_9FIRM</name>
<comment type="similarity">
    <text evidence="2">Belongs to the peptidase A24 family.</text>
</comment>
<organism evidence="10 11">
    <name type="scientific">Peptoanaerobacter stomatis</name>
    <dbReference type="NCBI Taxonomy" id="796937"/>
    <lineage>
        <taxon>Bacteria</taxon>
        <taxon>Bacillati</taxon>
        <taxon>Bacillota</taxon>
        <taxon>Clostridia</taxon>
        <taxon>Peptostreptococcales</taxon>
        <taxon>Filifactoraceae</taxon>
        <taxon>Peptoanaerobacter</taxon>
    </lineage>
</organism>
<comment type="subcellular location">
    <subcellularLocation>
        <location evidence="1">Cell membrane</location>
        <topology evidence="1">Multi-pass membrane protein</topology>
    </subcellularLocation>
</comment>
<evidence type="ECO:0000256" key="1">
    <source>
        <dbReference type="ARBA" id="ARBA00004651"/>
    </source>
</evidence>
<evidence type="ECO:0000313" key="10">
    <source>
        <dbReference type="EMBL" id="EHL10583.1"/>
    </source>
</evidence>
<accession>G9X341</accession>
<feature type="transmembrane region" description="Helical" evidence="7">
    <location>
        <begin position="124"/>
        <end position="144"/>
    </location>
</feature>
<feature type="transmembrane region" description="Helical" evidence="7">
    <location>
        <begin position="75"/>
        <end position="93"/>
    </location>
</feature>
<gene>
    <name evidence="10" type="ORF">HMPREF9629_00798</name>
</gene>
<feature type="transmembrane region" description="Helical" evidence="7">
    <location>
        <begin position="6"/>
        <end position="26"/>
    </location>
</feature>
<feature type="domain" description="Prepilin peptidase A24 N-terminal" evidence="9">
    <location>
        <begin position="13"/>
        <end position="96"/>
    </location>
</feature>
<proteinExistence type="inferred from homology"/>
<dbReference type="PANTHER" id="PTHR30487:SF0">
    <property type="entry name" value="PREPILIN LEADER PEPTIDASE_N-METHYLTRANSFERASE-RELATED"/>
    <property type="match status" value="1"/>
</dbReference>
<evidence type="ECO:0000256" key="3">
    <source>
        <dbReference type="ARBA" id="ARBA00022475"/>
    </source>
</evidence>
<sequence>MEIEFLIGFFVFLFGATFGSFYNVVIYRIPLDMSITKGRSMCFSCKHNLNALDLFPLFSYIFLGGKCRYCKEKISIRYFLVELLTGILFLVAYIKFSISYEFVIMITFWSMLVIVGFIDFDTMAIYDIVLVVFSSIILIILFLYKGIEIRHNIFAAFIGFAIYYTIYFVAKIIYKQEVFGFGDVLLNTSIGLVLGYPKIIIASFLSFFIGLFFIIIFTLIGKKIQLKQEIPFGPYMCISAFLMSLYGQNIIDFYMSTFINF</sequence>
<dbReference type="GO" id="GO:0005886">
    <property type="term" value="C:plasma membrane"/>
    <property type="evidence" value="ECO:0007669"/>
    <property type="project" value="UniProtKB-SubCell"/>
</dbReference>
<protein>
    <recommendedName>
        <fullName evidence="12">Prepilin peptidase</fullName>
    </recommendedName>
</protein>
<keyword evidence="5 7" id="KW-1133">Transmembrane helix</keyword>
<dbReference type="RefSeq" id="WP_009525033.1">
    <property type="nucleotide sequence ID" value="NZ_JH414549.1"/>
</dbReference>
<feature type="transmembrane region" description="Helical" evidence="7">
    <location>
        <begin position="153"/>
        <end position="174"/>
    </location>
</feature>
<dbReference type="AlphaFoldDB" id="G9X341"/>
<evidence type="ECO:0000256" key="6">
    <source>
        <dbReference type="ARBA" id="ARBA00023136"/>
    </source>
</evidence>
<evidence type="ECO:0000256" key="5">
    <source>
        <dbReference type="ARBA" id="ARBA00022989"/>
    </source>
</evidence>
<dbReference type="PANTHER" id="PTHR30487">
    <property type="entry name" value="TYPE 4 PREPILIN-LIKE PROTEINS LEADER PEPTIDE-PROCESSING ENZYME"/>
    <property type="match status" value="1"/>
</dbReference>
<dbReference type="Pfam" id="PF06750">
    <property type="entry name" value="A24_N_bact"/>
    <property type="match status" value="1"/>
</dbReference>
<feature type="domain" description="Prepilin type IV endopeptidase peptidase" evidence="8">
    <location>
        <begin position="108"/>
        <end position="215"/>
    </location>
</feature>
<keyword evidence="6 7" id="KW-0472">Membrane</keyword>
<dbReference type="Pfam" id="PF01478">
    <property type="entry name" value="Peptidase_A24"/>
    <property type="match status" value="1"/>
</dbReference>
<feature type="transmembrane region" description="Helical" evidence="7">
    <location>
        <begin position="100"/>
        <end position="118"/>
    </location>
</feature>
<dbReference type="InterPro" id="IPR000045">
    <property type="entry name" value="Prepilin_IV_endopep_pep"/>
</dbReference>
<evidence type="ECO:0000313" key="11">
    <source>
        <dbReference type="Proteomes" id="UP000006437"/>
    </source>
</evidence>
<dbReference type="InterPro" id="IPR010627">
    <property type="entry name" value="Prepilin_pept_A24_N"/>
</dbReference>
<dbReference type="Gene3D" id="1.20.120.1220">
    <property type="match status" value="1"/>
</dbReference>
<keyword evidence="4 7" id="KW-0812">Transmembrane</keyword>
<feature type="transmembrane region" description="Helical" evidence="7">
    <location>
        <begin position="194"/>
        <end position="220"/>
    </location>
</feature>
<evidence type="ECO:0000259" key="8">
    <source>
        <dbReference type="Pfam" id="PF01478"/>
    </source>
</evidence>
<evidence type="ECO:0000259" key="9">
    <source>
        <dbReference type="Pfam" id="PF06750"/>
    </source>
</evidence>
<dbReference type="InterPro" id="IPR050882">
    <property type="entry name" value="Prepilin_peptidase/N-MTase"/>
</dbReference>
<dbReference type="Proteomes" id="UP000006437">
    <property type="component" value="Unassembled WGS sequence"/>
</dbReference>